<dbReference type="EMBL" id="CAFBNB010000208">
    <property type="protein sequence ID" value="CAB4937853.1"/>
    <property type="molecule type" value="Genomic_DNA"/>
</dbReference>
<protein>
    <submittedName>
        <fullName evidence="2">Unannotated protein</fullName>
    </submittedName>
</protein>
<evidence type="ECO:0000256" key="1">
    <source>
        <dbReference type="SAM" id="MobiDB-lite"/>
    </source>
</evidence>
<gene>
    <name evidence="2" type="ORF">UFOPK3720_01093</name>
</gene>
<evidence type="ECO:0000313" key="2">
    <source>
        <dbReference type="EMBL" id="CAB4937853.1"/>
    </source>
</evidence>
<dbReference type="AlphaFoldDB" id="A0A6J7J3D8"/>
<sequence length="114" mass="12163">MFVASLLATAGSVMTNADRIVPSRRGLSHASFCSAVPNRCRVSILPVSGAWQLIASGRMSMLQPEISAKDAYSTFVRPLSLGRNRFHRPRARASALSSSTMGGRVESSGPTLAR</sequence>
<accession>A0A6J7J3D8</accession>
<name>A0A6J7J3D8_9ZZZZ</name>
<reference evidence="2" key="1">
    <citation type="submission" date="2020-05" db="EMBL/GenBank/DDBJ databases">
        <authorList>
            <person name="Chiriac C."/>
            <person name="Salcher M."/>
            <person name="Ghai R."/>
            <person name="Kavagutti S V."/>
        </authorList>
    </citation>
    <scope>NUCLEOTIDE SEQUENCE</scope>
</reference>
<proteinExistence type="predicted"/>
<organism evidence="2">
    <name type="scientific">freshwater metagenome</name>
    <dbReference type="NCBI Taxonomy" id="449393"/>
    <lineage>
        <taxon>unclassified sequences</taxon>
        <taxon>metagenomes</taxon>
        <taxon>ecological metagenomes</taxon>
    </lineage>
</organism>
<feature type="region of interest" description="Disordered" evidence="1">
    <location>
        <begin position="90"/>
        <end position="114"/>
    </location>
</feature>